<keyword evidence="1" id="KW-0732">Signal</keyword>
<accession>A0ABV6IF07</accession>
<evidence type="ECO:0000256" key="1">
    <source>
        <dbReference type="SAM" id="SignalP"/>
    </source>
</evidence>
<comment type="caution">
    <text evidence="2">The sequence shown here is derived from an EMBL/GenBank/DDBJ whole genome shotgun (WGS) entry which is preliminary data.</text>
</comment>
<evidence type="ECO:0000313" key="2">
    <source>
        <dbReference type="EMBL" id="MFC0350404.1"/>
    </source>
</evidence>
<proteinExistence type="predicted"/>
<name>A0ABV6IF07_9BURK</name>
<keyword evidence="3" id="KW-1185">Reference proteome</keyword>
<dbReference type="EMBL" id="JBHLXJ010000013">
    <property type="protein sequence ID" value="MFC0350404.1"/>
    <property type="molecule type" value="Genomic_DNA"/>
</dbReference>
<sequence>MRQLIILVTSFFCLTNALAQDDLHVTTANNLKMIAESYVKEGKPDKVTVLYNAFNLVLEKVSDKQKLKSQVEYFENIIGLNRASFVPVLISTGSAPISIPNKECKFDLKFLKCIQPSYVNIKSTDGWTHNEIHQLLELLNKKKPGELSVAIDRFQKSLVTPQDKAPGEAK</sequence>
<reference evidence="2 3" key="1">
    <citation type="submission" date="2024-09" db="EMBL/GenBank/DDBJ databases">
        <authorList>
            <person name="Sun Q."/>
            <person name="Mori K."/>
        </authorList>
    </citation>
    <scope>NUCLEOTIDE SEQUENCE [LARGE SCALE GENOMIC DNA]</scope>
    <source>
        <strain evidence="2 3">CCM 8677</strain>
    </source>
</reference>
<gene>
    <name evidence="2" type="ORF">ACFFJH_11345</name>
</gene>
<feature type="chain" id="PRO_5046201446" evidence="1">
    <location>
        <begin position="20"/>
        <end position="170"/>
    </location>
</feature>
<dbReference type="Proteomes" id="UP001589844">
    <property type="component" value="Unassembled WGS sequence"/>
</dbReference>
<evidence type="ECO:0000313" key="3">
    <source>
        <dbReference type="Proteomes" id="UP001589844"/>
    </source>
</evidence>
<feature type="signal peptide" evidence="1">
    <location>
        <begin position="1"/>
        <end position="19"/>
    </location>
</feature>
<organism evidence="2 3">
    <name type="scientific">Undibacterium danionis</name>
    <dbReference type="NCBI Taxonomy" id="1812100"/>
    <lineage>
        <taxon>Bacteria</taxon>
        <taxon>Pseudomonadati</taxon>
        <taxon>Pseudomonadota</taxon>
        <taxon>Betaproteobacteria</taxon>
        <taxon>Burkholderiales</taxon>
        <taxon>Oxalobacteraceae</taxon>
        <taxon>Undibacterium</taxon>
    </lineage>
</organism>
<protein>
    <submittedName>
        <fullName evidence="2">Uncharacterized protein</fullName>
    </submittedName>
</protein>
<dbReference type="RefSeq" id="WP_390212672.1">
    <property type="nucleotide sequence ID" value="NZ_JBHLXJ010000013.1"/>
</dbReference>